<proteinExistence type="predicted"/>
<dbReference type="GO" id="GO:0008270">
    <property type="term" value="F:zinc ion binding"/>
    <property type="evidence" value="ECO:0007669"/>
    <property type="project" value="UniProtKB-KW"/>
</dbReference>
<dbReference type="InterPro" id="IPR013083">
    <property type="entry name" value="Znf_RING/FYVE/PHD"/>
</dbReference>
<dbReference type="PANTHER" id="PTHR13510">
    <property type="entry name" value="FYVE-FINGER-CONTAINING RAB5 EFFECTOR PROTEIN RABENOSYN-5-RELATED"/>
    <property type="match status" value="1"/>
</dbReference>
<evidence type="ECO:0000256" key="2">
    <source>
        <dbReference type="ARBA" id="ARBA00022771"/>
    </source>
</evidence>
<feature type="region of interest" description="Disordered" evidence="6">
    <location>
        <begin position="528"/>
        <end position="599"/>
    </location>
</feature>
<keyword evidence="9" id="KW-1185">Reference proteome</keyword>
<keyword evidence="2 4" id="KW-0863">Zinc-finger</keyword>
<organism evidence="8 9">
    <name type="scientific">Aphanomyces euteiches</name>
    <dbReference type="NCBI Taxonomy" id="100861"/>
    <lineage>
        <taxon>Eukaryota</taxon>
        <taxon>Sar</taxon>
        <taxon>Stramenopiles</taxon>
        <taxon>Oomycota</taxon>
        <taxon>Saprolegniomycetes</taxon>
        <taxon>Saprolegniales</taxon>
        <taxon>Verrucalvaceae</taxon>
        <taxon>Aphanomyces</taxon>
    </lineage>
</organism>
<feature type="compositionally biased region" description="Polar residues" evidence="6">
    <location>
        <begin position="528"/>
        <end position="548"/>
    </location>
</feature>
<dbReference type="VEuPathDB" id="FungiDB:AeMF1_005879"/>
<dbReference type="Proteomes" id="UP000481153">
    <property type="component" value="Unassembled WGS sequence"/>
</dbReference>
<comment type="caution">
    <text evidence="8">The sequence shown here is derived from an EMBL/GenBank/DDBJ whole genome shotgun (WGS) entry which is preliminary data.</text>
</comment>
<evidence type="ECO:0000256" key="5">
    <source>
        <dbReference type="SAM" id="Coils"/>
    </source>
</evidence>
<reference evidence="8 9" key="1">
    <citation type="submission" date="2019-07" db="EMBL/GenBank/DDBJ databases">
        <title>Genomics analysis of Aphanomyces spp. identifies a new class of oomycete effector associated with host adaptation.</title>
        <authorList>
            <person name="Gaulin E."/>
        </authorList>
    </citation>
    <scope>NUCLEOTIDE SEQUENCE [LARGE SCALE GENOMIC DNA]</scope>
    <source>
        <strain evidence="8 9">ATCC 201684</strain>
    </source>
</reference>
<dbReference type="AlphaFoldDB" id="A0A6G0WQG7"/>
<feature type="coiled-coil region" evidence="5">
    <location>
        <begin position="487"/>
        <end position="521"/>
    </location>
</feature>
<accession>A0A6G0WQG7</accession>
<protein>
    <recommendedName>
        <fullName evidence="7">FYVE-type domain-containing protein</fullName>
    </recommendedName>
</protein>
<keyword evidence="5" id="KW-0175">Coiled coil</keyword>
<evidence type="ECO:0000256" key="4">
    <source>
        <dbReference type="PROSITE-ProRule" id="PRU00091"/>
    </source>
</evidence>
<evidence type="ECO:0000256" key="1">
    <source>
        <dbReference type="ARBA" id="ARBA00022723"/>
    </source>
</evidence>
<dbReference type="InterPro" id="IPR000306">
    <property type="entry name" value="Znf_FYVE"/>
</dbReference>
<dbReference type="InterPro" id="IPR011011">
    <property type="entry name" value="Znf_FYVE_PHD"/>
</dbReference>
<dbReference type="CDD" id="cd00065">
    <property type="entry name" value="FYVE_like_SF"/>
    <property type="match status" value="1"/>
</dbReference>
<sequence length="599" mass="67301">MLPADVLSEREKEHFTNIAKHMTQALLAATNVSQAMPWKLVYDKQFSIYRTELCGLGPCNVHAVTKLVAHIEEVTEALITTTTEAYKTMMTTLSSDFVDGAVLANILTPTPETPFRYVGLKWAAFKSSTMSIRSKDKDFIILEYVDLVEDARGNKTAFRIMQSVDVPDSLDTAATQGRYTREQVPLVGFLYYTTPKKGELRMTYTCNVDTKGELPTWAANTAIQSHVEKCITRTLKYIEFQRVRSDSFELPQRVIPMSGETGSCHVCDKKFNFYRHRYSCLKCAKYVCSNCYSLRTAAVPDHGERRCRVCTACVIQVRQARRGSGDIKKEHLDTTVQLHERQSLHDLLNCVRDLVANDYKLFSSHPPHSFHHLPPSHGPPPAAALARRRVTVGPQELKPSLDMFKEGQAVRSVPAQRAAIPDKRRSTVGPTDLQSSLAKFHQVYNVALSVASHREDDETSEDGSMGMISSDSEAEDDSDPGQFVPLTEHALRKLDMWKEKSKSLEQQSEEINKLANCLARQLSDSHSALSRKSSAQSVHSRKASSSTIVLYDMDQGQPQHRRDDNEQLRAFLQSKGAKRRSSGSEVAKSYQHPSSLFMF</sequence>
<dbReference type="SUPFAM" id="SSF55961">
    <property type="entry name" value="Bet v1-like"/>
    <property type="match status" value="1"/>
</dbReference>
<evidence type="ECO:0000256" key="3">
    <source>
        <dbReference type="ARBA" id="ARBA00022833"/>
    </source>
</evidence>
<feature type="domain" description="FYVE-type" evidence="7">
    <location>
        <begin position="258"/>
        <end position="318"/>
    </location>
</feature>
<dbReference type="InterPro" id="IPR023393">
    <property type="entry name" value="START-like_dom_sf"/>
</dbReference>
<dbReference type="Pfam" id="PF01363">
    <property type="entry name" value="FYVE"/>
    <property type="match status" value="1"/>
</dbReference>
<feature type="region of interest" description="Disordered" evidence="6">
    <location>
        <begin position="412"/>
        <end position="432"/>
    </location>
</feature>
<evidence type="ECO:0000259" key="7">
    <source>
        <dbReference type="PROSITE" id="PS50178"/>
    </source>
</evidence>
<dbReference type="Gene3D" id="3.30.40.10">
    <property type="entry name" value="Zinc/RING finger domain, C3HC4 (zinc finger)"/>
    <property type="match status" value="1"/>
</dbReference>
<dbReference type="PROSITE" id="PS50178">
    <property type="entry name" value="ZF_FYVE"/>
    <property type="match status" value="1"/>
</dbReference>
<dbReference type="EMBL" id="VJMJ01000163">
    <property type="protein sequence ID" value="KAF0729621.1"/>
    <property type="molecule type" value="Genomic_DNA"/>
</dbReference>
<keyword evidence="3" id="KW-0862">Zinc</keyword>
<keyword evidence="1" id="KW-0479">Metal-binding</keyword>
<name>A0A6G0WQG7_9STRA</name>
<dbReference type="InterPro" id="IPR017455">
    <property type="entry name" value="Znf_FYVE-rel"/>
</dbReference>
<evidence type="ECO:0000256" key="6">
    <source>
        <dbReference type="SAM" id="MobiDB-lite"/>
    </source>
</evidence>
<dbReference type="Gene3D" id="3.30.530.20">
    <property type="match status" value="1"/>
</dbReference>
<dbReference type="SUPFAM" id="SSF57903">
    <property type="entry name" value="FYVE/PHD zinc finger"/>
    <property type="match status" value="1"/>
</dbReference>
<gene>
    <name evidence="8" type="ORF">Ae201684_012885</name>
</gene>
<evidence type="ECO:0000313" key="8">
    <source>
        <dbReference type="EMBL" id="KAF0729621.1"/>
    </source>
</evidence>
<dbReference type="PANTHER" id="PTHR13510:SF44">
    <property type="entry name" value="RABENOSYN-5"/>
    <property type="match status" value="1"/>
</dbReference>
<evidence type="ECO:0000313" key="9">
    <source>
        <dbReference type="Proteomes" id="UP000481153"/>
    </source>
</evidence>
<feature type="region of interest" description="Disordered" evidence="6">
    <location>
        <begin position="451"/>
        <end position="483"/>
    </location>
</feature>
<dbReference type="InterPro" id="IPR052727">
    <property type="entry name" value="Rab4/Rab5_effector"/>
</dbReference>